<feature type="transmembrane region" description="Helical" evidence="1">
    <location>
        <begin position="60"/>
        <end position="77"/>
    </location>
</feature>
<dbReference type="Proteomes" id="UP000278031">
    <property type="component" value="Unassembled WGS sequence"/>
</dbReference>
<organism evidence="2 3">
    <name type="scientific">Candidatus Iainarchaeum sp</name>
    <dbReference type="NCBI Taxonomy" id="3101447"/>
    <lineage>
        <taxon>Archaea</taxon>
        <taxon>Candidatus Iainarchaeota</taxon>
        <taxon>Candidatus Iainarchaeia</taxon>
        <taxon>Candidatus Iainarchaeales</taxon>
        <taxon>Candidatus Iainarchaeaceae</taxon>
        <taxon>Candidatus Iainarchaeum</taxon>
    </lineage>
</organism>
<feature type="transmembrane region" description="Helical" evidence="1">
    <location>
        <begin position="7"/>
        <end position="24"/>
    </location>
</feature>
<dbReference type="AlphaFoldDB" id="A0A497JHG7"/>
<keyword evidence="1" id="KW-1133">Transmembrane helix</keyword>
<evidence type="ECO:0000313" key="2">
    <source>
        <dbReference type="EMBL" id="RLG70680.1"/>
    </source>
</evidence>
<reference evidence="2 3" key="1">
    <citation type="submission" date="2018-06" db="EMBL/GenBank/DDBJ databases">
        <title>Extensive metabolic versatility and redundancy in microbially diverse, dynamic hydrothermal sediments.</title>
        <authorList>
            <person name="Dombrowski N."/>
            <person name="Teske A."/>
            <person name="Baker B.J."/>
        </authorList>
    </citation>
    <scope>NUCLEOTIDE SEQUENCE [LARGE SCALE GENOMIC DNA]</scope>
    <source>
        <strain evidence="2">B51_G17</strain>
    </source>
</reference>
<name>A0A497JHG7_9ARCH</name>
<keyword evidence="1" id="KW-0472">Membrane</keyword>
<keyword evidence="1" id="KW-0812">Transmembrane</keyword>
<comment type="caution">
    <text evidence="2">The sequence shown here is derived from an EMBL/GenBank/DDBJ whole genome shotgun (WGS) entry which is preliminary data.</text>
</comment>
<protein>
    <submittedName>
        <fullName evidence="2">Uncharacterized protein</fullName>
    </submittedName>
</protein>
<dbReference type="EMBL" id="QMWP01000040">
    <property type="protein sequence ID" value="RLG70680.1"/>
    <property type="molecule type" value="Genomic_DNA"/>
</dbReference>
<evidence type="ECO:0000256" key="1">
    <source>
        <dbReference type="SAM" id="Phobius"/>
    </source>
</evidence>
<feature type="transmembrane region" description="Helical" evidence="1">
    <location>
        <begin position="98"/>
        <end position="116"/>
    </location>
</feature>
<sequence>MGNLKGAFAYIIFWCASLVLSWLQDVLLEIGRSFWIIVNKLYEVATQGYNVIVRYAGEPAGFLFVAVAFILIPFFFLTMMISRWQAGLESFQAALAKLFMRLTATFILTFVILYVLSQA</sequence>
<evidence type="ECO:0000313" key="3">
    <source>
        <dbReference type="Proteomes" id="UP000278031"/>
    </source>
</evidence>
<proteinExistence type="predicted"/>
<accession>A0A497JHG7</accession>
<gene>
    <name evidence="2" type="ORF">DRO04_01395</name>
</gene>